<dbReference type="EMBL" id="FNKP01000001">
    <property type="protein sequence ID" value="SDQ22746.1"/>
    <property type="molecule type" value="Genomic_DNA"/>
</dbReference>
<organism evidence="1 2">
    <name type="scientific">Paraburkholderia fungorum</name>
    <dbReference type="NCBI Taxonomy" id="134537"/>
    <lineage>
        <taxon>Bacteria</taxon>
        <taxon>Pseudomonadati</taxon>
        <taxon>Pseudomonadota</taxon>
        <taxon>Betaproteobacteria</taxon>
        <taxon>Burkholderiales</taxon>
        <taxon>Burkholderiaceae</taxon>
        <taxon>Paraburkholderia</taxon>
    </lineage>
</organism>
<gene>
    <name evidence="1" type="ORF">SAMN05443245_0465</name>
</gene>
<evidence type="ECO:0000313" key="1">
    <source>
        <dbReference type="EMBL" id="SDQ22746.1"/>
    </source>
</evidence>
<dbReference type="AlphaFoldDB" id="A0A1H0Z6L7"/>
<dbReference type="OrthoDB" id="9809537at2"/>
<evidence type="ECO:0000313" key="2">
    <source>
        <dbReference type="Proteomes" id="UP000183487"/>
    </source>
</evidence>
<dbReference type="Proteomes" id="UP000183487">
    <property type="component" value="Unassembled WGS sequence"/>
</dbReference>
<reference evidence="2" key="1">
    <citation type="submission" date="2016-10" db="EMBL/GenBank/DDBJ databases">
        <authorList>
            <person name="Varghese N."/>
        </authorList>
    </citation>
    <scope>NUCLEOTIDE SEQUENCE [LARGE SCALE GENOMIC DNA]</scope>
    <source>
        <strain evidence="2">GAS106B</strain>
    </source>
</reference>
<dbReference type="SUPFAM" id="SSF46785">
    <property type="entry name" value="Winged helix' DNA-binding domain"/>
    <property type="match status" value="1"/>
</dbReference>
<sequence>MRTVTLSVDTRDVFSARVVAAMKGESQGARVTFASIDLLLETLTPGRWAIMKLMTAAGPQSLHELARRADRNVRAIRQDVQALLNVGILERQADGTVVFPYDNMHVDFMLI</sequence>
<proteinExistence type="predicted"/>
<dbReference type="InterPro" id="IPR036390">
    <property type="entry name" value="WH_DNA-bd_sf"/>
</dbReference>
<accession>A0A1H0Z6L7</accession>
<protein>
    <submittedName>
        <fullName evidence="1">Predicted transcriptional regulator</fullName>
    </submittedName>
</protein>
<keyword evidence="2" id="KW-1185">Reference proteome</keyword>
<dbReference type="Pfam" id="PF25212">
    <property type="entry name" value="HVO_A0114"/>
    <property type="match status" value="1"/>
</dbReference>
<name>A0A1H0Z6L7_9BURK</name>
<dbReference type="RefSeq" id="WP_074762767.1">
    <property type="nucleotide sequence ID" value="NZ_FNKP01000001.1"/>
</dbReference>